<reference evidence="1" key="2">
    <citation type="journal article" date="2015" name="Data Brief">
        <title>Shoot transcriptome of the giant reed, Arundo donax.</title>
        <authorList>
            <person name="Barrero R.A."/>
            <person name="Guerrero F.D."/>
            <person name="Moolhuijzen P."/>
            <person name="Goolsby J.A."/>
            <person name="Tidwell J."/>
            <person name="Bellgard S.E."/>
            <person name="Bellgard M.I."/>
        </authorList>
    </citation>
    <scope>NUCLEOTIDE SEQUENCE</scope>
    <source>
        <tissue evidence="1">Shoot tissue taken approximately 20 cm above the soil surface</tissue>
    </source>
</reference>
<sequence>MLELQKFSYKKNKLMKIQYLMFFPNFEKNKMFLS</sequence>
<reference evidence="1" key="1">
    <citation type="submission" date="2014-09" db="EMBL/GenBank/DDBJ databases">
        <authorList>
            <person name="Magalhaes I.L.F."/>
            <person name="Oliveira U."/>
            <person name="Santos F.R."/>
            <person name="Vidigal T.H.D.A."/>
            <person name="Brescovit A.D."/>
            <person name="Santos A.J."/>
        </authorList>
    </citation>
    <scope>NUCLEOTIDE SEQUENCE</scope>
    <source>
        <tissue evidence="1">Shoot tissue taken approximately 20 cm above the soil surface</tissue>
    </source>
</reference>
<protein>
    <submittedName>
        <fullName evidence="1">Uncharacterized protein</fullName>
    </submittedName>
</protein>
<organism evidence="1">
    <name type="scientific">Arundo donax</name>
    <name type="common">Giant reed</name>
    <name type="synonym">Donax arundinaceus</name>
    <dbReference type="NCBI Taxonomy" id="35708"/>
    <lineage>
        <taxon>Eukaryota</taxon>
        <taxon>Viridiplantae</taxon>
        <taxon>Streptophyta</taxon>
        <taxon>Embryophyta</taxon>
        <taxon>Tracheophyta</taxon>
        <taxon>Spermatophyta</taxon>
        <taxon>Magnoliopsida</taxon>
        <taxon>Liliopsida</taxon>
        <taxon>Poales</taxon>
        <taxon>Poaceae</taxon>
        <taxon>PACMAD clade</taxon>
        <taxon>Arundinoideae</taxon>
        <taxon>Arundineae</taxon>
        <taxon>Arundo</taxon>
    </lineage>
</organism>
<accession>A0A0A8ZDI9</accession>
<evidence type="ECO:0000313" key="1">
    <source>
        <dbReference type="EMBL" id="JAD36881.1"/>
    </source>
</evidence>
<dbReference type="EMBL" id="GBRH01261014">
    <property type="protein sequence ID" value="JAD36881.1"/>
    <property type="molecule type" value="Transcribed_RNA"/>
</dbReference>
<name>A0A0A8ZDI9_ARUDO</name>
<dbReference type="AlphaFoldDB" id="A0A0A8ZDI9"/>
<proteinExistence type="predicted"/>